<feature type="compositionally biased region" description="Basic and acidic residues" evidence="1">
    <location>
        <begin position="207"/>
        <end position="216"/>
    </location>
</feature>
<evidence type="ECO:0000313" key="2">
    <source>
        <dbReference type="EMBL" id="CBF71165.1"/>
    </source>
</evidence>
<dbReference type="Gene3D" id="3.30.40.10">
    <property type="entry name" value="Zinc/RING finger domain, C3HC4 (zinc finger)"/>
    <property type="match status" value="1"/>
</dbReference>
<sequence>MATSDQEYFWTSNILLHALASQERPDSSSNNPTRLQTQTQQPISDSDRDAICLLFHDYFPSRLPLPYAGFDNRIAALRADVHKRCYPRNLTIVEEVHQFFLELRSLLSVSWHSQGAASYLRDMDLHSQAQATAQATVQVDEVDLNSDSENWPESRIDDEETYHTSIWEARRSNESPSPDKKVSRRPVKGDCTICFAPLKNDQTSPPLKEHQSEPKDVAFVNNEPGSRGPDPDIYEDHGDEGNNQYGDSSDEDEGDDDGNDSSSLVWCRDFCGTNYHSQCFAQWIPQFKKRQDVSCPTCRRRWKYWGGRNY</sequence>
<feature type="region of interest" description="Disordered" evidence="1">
    <location>
        <begin position="197"/>
        <end position="260"/>
    </location>
</feature>
<proteinExistence type="predicted"/>
<dbReference type="KEGG" id="ani:ANIA_06646"/>
<dbReference type="RefSeq" id="XP_664250.1">
    <property type="nucleotide sequence ID" value="XM_659158.1"/>
</dbReference>
<keyword evidence="3" id="KW-1185">Reference proteome</keyword>
<dbReference type="SUPFAM" id="SSF57850">
    <property type="entry name" value="RING/U-box"/>
    <property type="match status" value="1"/>
</dbReference>
<dbReference type="PANTHER" id="PTHR21540">
    <property type="entry name" value="RING FINGER AND SWIM DOMAIN-CONTAINING PROTEIN 2"/>
    <property type="match status" value="1"/>
</dbReference>
<organism evidence="2 3">
    <name type="scientific">Emericella nidulans (strain FGSC A4 / ATCC 38163 / CBS 112.46 / NRRL 194 / M139)</name>
    <name type="common">Aspergillus nidulans</name>
    <dbReference type="NCBI Taxonomy" id="227321"/>
    <lineage>
        <taxon>Eukaryota</taxon>
        <taxon>Fungi</taxon>
        <taxon>Dikarya</taxon>
        <taxon>Ascomycota</taxon>
        <taxon>Pezizomycotina</taxon>
        <taxon>Eurotiomycetes</taxon>
        <taxon>Eurotiomycetidae</taxon>
        <taxon>Eurotiales</taxon>
        <taxon>Aspergillaceae</taxon>
        <taxon>Aspergillus</taxon>
        <taxon>Aspergillus subgen. Nidulantes</taxon>
    </lineage>
</organism>
<evidence type="ECO:0008006" key="4">
    <source>
        <dbReference type="Google" id="ProtNLM"/>
    </source>
</evidence>
<accession>Q5AYI4</accession>
<dbReference type="GO" id="GO:0061630">
    <property type="term" value="F:ubiquitin protein ligase activity"/>
    <property type="evidence" value="ECO:0007669"/>
    <property type="project" value="InterPro"/>
</dbReference>
<accession>C8V1D2</accession>
<evidence type="ECO:0000256" key="1">
    <source>
        <dbReference type="SAM" id="MobiDB-lite"/>
    </source>
</evidence>
<dbReference type="InterPro" id="IPR039903">
    <property type="entry name" value="Zswim2"/>
</dbReference>
<dbReference type="PANTHER" id="PTHR21540:SF0">
    <property type="entry name" value="PHD FAMILY PROTEIN"/>
    <property type="match status" value="1"/>
</dbReference>
<dbReference type="OrthoDB" id="8062037at2759"/>
<dbReference type="GeneID" id="2870400"/>
<dbReference type="Proteomes" id="UP000000560">
    <property type="component" value="Chromosome I"/>
</dbReference>
<feature type="compositionally biased region" description="Polar residues" evidence="1">
    <location>
        <begin position="27"/>
        <end position="43"/>
    </location>
</feature>
<dbReference type="VEuPathDB" id="FungiDB:AN6646"/>
<gene>
    <name evidence="2" type="ORF">ANIA_06646</name>
</gene>
<protein>
    <recommendedName>
        <fullName evidence="4">RING-type domain-containing protein</fullName>
    </recommendedName>
</protein>
<dbReference type="AlphaFoldDB" id="Q5AYI4"/>
<reference evidence="3" key="2">
    <citation type="journal article" date="2009" name="Fungal Genet. Biol.">
        <title>The 2008 update of the Aspergillus nidulans genome annotation: a community effort.</title>
        <authorList>
            <person name="Wortman J.R."/>
            <person name="Gilsenan J.M."/>
            <person name="Joardar V."/>
            <person name="Deegan J."/>
            <person name="Clutterbuck J."/>
            <person name="Andersen M.R."/>
            <person name="Archer D."/>
            <person name="Bencina M."/>
            <person name="Braus G."/>
            <person name="Coutinho P."/>
            <person name="von Dohren H."/>
            <person name="Doonan J."/>
            <person name="Driessen A.J."/>
            <person name="Durek P."/>
            <person name="Espeso E."/>
            <person name="Fekete E."/>
            <person name="Flipphi M."/>
            <person name="Estrada C.G."/>
            <person name="Geysens S."/>
            <person name="Goldman G."/>
            <person name="de Groot P.W."/>
            <person name="Hansen K."/>
            <person name="Harris S.D."/>
            <person name="Heinekamp T."/>
            <person name="Helmstaedt K."/>
            <person name="Henrissat B."/>
            <person name="Hofmann G."/>
            <person name="Homan T."/>
            <person name="Horio T."/>
            <person name="Horiuchi H."/>
            <person name="James S."/>
            <person name="Jones M."/>
            <person name="Karaffa L."/>
            <person name="Karanyi Z."/>
            <person name="Kato M."/>
            <person name="Keller N."/>
            <person name="Kelly D.E."/>
            <person name="Kiel J.A."/>
            <person name="Kim J.M."/>
            <person name="van der Klei I.J."/>
            <person name="Klis F.M."/>
            <person name="Kovalchuk A."/>
            <person name="Krasevec N."/>
            <person name="Kubicek C.P."/>
            <person name="Liu B."/>
            <person name="Maccabe A."/>
            <person name="Meyer V."/>
            <person name="Mirabito P."/>
            <person name="Miskei M."/>
            <person name="Mos M."/>
            <person name="Mullins J."/>
            <person name="Nelson D.R."/>
            <person name="Nielsen J."/>
            <person name="Oakley B.R."/>
            <person name="Osmani S.A."/>
            <person name="Pakula T."/>
            <person name="Paszewski A."/>
            <person name="Paulsen I."/>
            <person name="Pilsyk S."/>
            <person name="Pocsi I."/>
            <person name="Punt P.J."/>
            <person name="Ram A.F."/>
            <person name="Ren Q."/>
            <person name="Robellet X."/>
            <person name="Robson G."/>
            <person name="Seiboth B."/>
            <person name="van Solingen P."/>
            <person name="Specht T."/>
            <person name="Sun J."/>
            <person name="Taheri-Talesh N."/>
            <person name="Takeshita N."/>
            <person name="Ussery D."/>
            <person name="vanKuyk P.A."/>
            <person name="Visser H."/>
            <person name="van de Vondervoort P.J."/>
            <person name="de Vries R.P."/>
            <person name="Walton J."/>
            <person name="Xiang X."/>
            <person name="Xiong Y."/>
            <person name="Zeng A.P."/>
            <person name="Brandt B.W."/>
            <person name="Cornell M.J."/>
            <person name="van den Hondel C.A."/>
            <person name="Visser J."/>
            <person name="Oliver S.G."/>
            <person name="Turner G."/>
        </authorList>
    </citation>
    <scope>GENOME REANNOTATION</scope>
    <source>
        <strain evidence="3">FGSC A4 / ATCC 38163 / CBS 112.46 / NRRL 194 / M139</strain>
    </source>
</reference>
<dbReference type="InterPro" id="IPR013083">
    <property type="entry name" value="Znf_RING/FYVE/PHD"/>
</dbReference>
<feature type="compositionally biased region" description="Acidic residues" evidence="1">
    <location>
        <begin position="248"/>
        <end position="259"/>
    </location>
</feature>
<feature type="region of interest" description="Disordered" evidence="1">
    <location>
        <begin position="136"/>
        <end position="159"/>
    </location>
</feature>
<evidence type="ECO:0000313" key="3">
    <source>
        <dbReference type="Proteomes" id="UP000000560"/>
    </source>
</evidence>
<dbReference type="HOGENOM" id="CLU_897228_0_0_1"/>
<feature type="compositionally biased region" description="Basic and acidic residues" evidence="1">
    <location>
        <begin position="168"/>
        <end position="181"/>
    </location>
</feature>
<reference evidence="3" key="1">
    <citation type="journal article" date="2005" name="Nature">
        <title>Sequencing of Aspergillus nidulans and comparative analysis with A. fumigatus and A. oryzae.</title>
        <authorList>
            <person name="Galagan J.E."/>
            <person name="Calvo S.E."/>
            <person name="Cuomo C."/>
            <person name="Ma L.J."/>
            <person name="Wortman J.R."/>
            <person name="Batzoglou S."/>
            <person name="Lee S.I."/>
            <person name="Basturkmen M."/>
            <person name="Spevak C.C."/>
            <person name="Clutterbuck J."/>
            <person name="Kapitonov V."/>
            <person name="Jurka J."/>
            <person name="Scazzocchio C."/>
            <person name="Farman M."/>
            <person name="Butler J."/>
            <person name="Purcell S."/>
            <person name="Harris S."/>
            <person name="Braus G.H."/>
            <person name="Draht O."/>
            <person name="Busch S."/>
            <person name="D'Enfert C."/>
            <person name="Bouchier C."/>
            <person name="Goldman G.H."/>
            <person name="Bell-Pedersen D."/>
            <person name="Griffiths-Jones S."/>
            <person name="Doonan J.H."/>
            <person name="Yu J."/>
            <person name="Vienken K."/>
            <person name="Pain A."/>
            <person name="Freitag M."/>
            <person name="Selker E.U."/>
            <person name="Archer D.B."/>
            <person name="Penalva M.A."/>
            <person name="Oakley B.R."/>
            <person name="Momany M."/>
            <person name="Tanaka T."/>
            <person name="Kumagai T."/>
            <person name="Asai K."/>
            <person name="Machida M."/>
            <person name="Nierman W.C."/>
            <person name="Denning D.W."/>
            <person name="Caddick M."/>
            <person name="Hynes M."/>
            <person name="Paoletti M."/>
            <person name="Fischer R."/>
            <person name="Miller B."/>
            <person name="Dyer P."/>
            <person name="Sachs M.S."/>
            <person name="Osmani S.A."/>
            <person name="Birren B.W."/>
        </authorList>
    </citation>
    <scope>NUCLEOTIDE SEQUENCE [LARGE SCALE GENOMIC DNA]</scope>
    <source>
        <strain evidence="3">FGSC A4 / ATCC 38163 / CBS 112.46 / NRRL 194 / M139</strain>
    </source>
</reference>
<dbReference type="InParanoid" id="Q5AYI4"/>
<dbReference type="EMBL" id="BN001301">
    <property type="protein sequence ID" value="CBF71165.1"/>
    <property type="molecule type" value="Genomic_DNA"/>
</dbReference>
<feature type="region of interest" description="Disordered" evidence="1">
    <location>
        <begin position="166"/>
        <end position="185"/>
    </location>
</feature>
<name>Q5AYI4_EMENI</name>
<feature type="region of interest" description="Disordered" evidence="1">
    <location>
        <begin position="21"/>
        <end position="43"/>
    </location>
</feature>